<dbReference type="Pfam" id="PF25607">
    <property type="entry name" value="DUF7939"/>
    <property type="match status" value="1"/>
</dbReference>
<gene>
    <name evidence="3" type="ORF">C5Y96_17355</name>
</gene>
<dbReference type="PANTHER" id="PTHR40940">
    <property type="entry name" value="PROTEIN BATD-RELATED"/>
    <property type="match status" value="1"/>
</dbReference>
<evidence type="ECO:0000259" key="2">
    <source>
        <dbReference type="Pfam" id="PF25607"/>
    </source>
</evidence>
<feature type="chain" id="PRO_5015727048" description="DUF7939 domain-containing protein" evidence="1">
    <location>
        <begin position="22"/>
        <end position="418"/>
    </location>
</feature>
<dbReference type="InterPro" id="IPR025738">
    <property type="entry name" value="BatD"/>
</dbReference>
<evidence type="ECO:0000313" key="3">
    <source>
        <dbReference type="EMBL" id="PQO27311.1"/>
    </source>
</evidence>
<organism evidence="3 4">
    <name type="scientific">Blastopirellula marina</name>
    <dbReference type="NCBI Taxonomy" id="124"/>
    <lineage>
        <taxon>Bacteria</taxon>
        <taxon>Pseudomonadati</taxon>
        <taxon>Planctomycetota</taxon>
        <taxon>Planctomycetia</taxon>
        <taxon>Pirellulales</taxon>
        <taxon>Pirellulaceae</taxon>
        <taxon>Blastopirellula</taxon>
    </lineage>
</organism>
<name>A0A2S8F583_9BACT</name>
<dbReference type="EMBL" id="PUIA01000057">
    <property type="protein sequence ID" value="PQO27311.1"/>
    <property type="molecule type" value="Genomic_DNA"/>
</dbReference>
<protein>
    <recommendedName>
        <fullName evidence="2">DUF7939 domain-containing protein</fullName>
    </recommendedName>
</protein>
<evidence type="ECO:0000313" key="4">
    <source>
        <dbReference type="Proteomes" id="UP000240009"/>
    </source>
</evidence>
<comment type="caution">
    <text evidence="3">The sequence shown here is derived from an EMBL/GenBank/DDBJ whole genome shotgun (WGS) entry which is preliminary data.</text>
</comment>
<proteinExistence type="predicted"/>
<dbReference type="AlphaFoldDB" id="A0A2S8F583"/>
<evidence type="ECO:0000256" key="1">
    <source>
        <dbReference type="SAM" id="SignalP"/>
    </source>
</evidence>
<feature type="signal peptide" evidence="1">
    <location>
        <begin position="1"/>
        <end position="21"/>
    </location>
</feature>
<dbReference type="RefSeq" id="WP_105355914.1">
    <property type="nucleotide sequence ID" value="NZ_PUIA01000057.1"/>
</dbReference>
<keyword evidence="1" id="KW-0732">Signal</keyword>
<sequence length="418" mass="46317">MMVLRLIVWLAVLVSASLAMGADVKPVTLRLPDQDKTFWVGQRIPVFVEIRAKGTFSGATNFSLPQILQSVFVQVGNPVVSSEEHDGDSWFVQVHEFALFTQSSGSIEIPAFSVRYSNHDGFTGPVTSHNEIVPQAKLEVKSPPDRESHGFLVTTDKIDISETWQPKPGSVKQGDIAVRTITQSADQMIGMALAPPPNQTIDGIQVYPGTPTVSLAMERGEFLGTRTDEITYRFDKAGTLSIPEVTYTWWDPDKQQYHSHTLPAVDFEVAAVVQPGSATDTAKNSTHWLVWLPISLALVGLGAWQYPKLKVWGASIWQKLNPPDKVATRQLLQACRTHDVQQAEIAWAQWQSTQMQPLDLSKDLEDAVNELHRVIYGAGPHVPWNGNALAHAFERQRRNELKCQLASDSALPQMNPAN</sequence>
<dbReference type="PANTHER" id="PTHR40940:SF1">
    <property type="entry name" value="PROTEIN BATD"/>
    <property type="match status" value="1"/>
</dbReference>
<dbReference type="Proteomes" id="UP000240009">
    <property type="component" value="Unassembled WGS sequence"/>
</dbReference>
<feature type="domain" description="DUF7939" evidence="2">
    <location>
        <begin position="325"/>
        <end position="399"/>
    </location>
</feature>
<reference evidence="3 4" key="1">
    <citation type="submission" date="2018-02" db="EMBL/GenBank/DDBJ databases">
        <title>Comparative genomes isolates from brazilian mangrove.</title>
        <authorList>
            <person name="Araujo J.E."/>
            <person name="Taketani R.G."/>
            <person name="Silva M.C.P."/>
            <person name="Loureco M.V."/>
            <person name="Andreote F.D."/>
        </authorList>
    </citation>
    <scope>NUCLEOTIDE SEQUENCE [LARGE SCALE GENOMIC DNA]</scope>
    <source>
        <strain evidence="3 4">HEX-2 MGV</strain>
    </source>
</reference>
<dbReference type="OrthoDB" id="265905at2"/>
<accession>A0A2S8F583</accession>
<dbReference type="InterPro" id="IPR057699">
    <property type="entry name" value="DUF7939"/>
</dbReference>